<gene>
    <name evidence="3" type="ORF">ULMS_23470</name>
</gene>
<keyword evidence="4" id="KW-1185">Reference proteome</keyword>
<dbReference type="Pfam" id="PF07578">
    <property type="entry name" value="LAB_N"/>
    <property type="match status" value="2"/>
</dbReference>
<keyword evidence="1" id="KW-0472">Membrane</keyword>
<dbReference type="GO" id="GO:0016020">
    <property type="term" value="C:membrane"/>
    <property type="evidence" value="ECO:0007669"/>
    <property type="project" value="GOC"/>
</dbReference>
<evidence type="ECO:0000259" key="2">
    <source>
        <dbReference type="SMART" id="SM01259"/>
    </source>
</evidence>
<dbReference type="GO" id="GO:0008915">
    <property type="term" value="F:lipid-A-disaccharide synthase activity"/>
    <property type="evidence" value="ECO:0007669"/>
    <property type="project" value="InterPro"/>
</dbReference>
<dbReference type="EMBL" id="BKCF01000004">
    <property type="protein sequence ID" value="GEQ86839.1"/>
    <property type="molecule type" value="Genomic_DNA"/>
</dbReference>
<keyword evidence="3" id="KW-0808">Transferase</keyword>
<feature type="domain" description="Lipid A biosynthesis N-terminal" evidence="2">
    <location>
        <begin position="9"/>
        <end position="80"/>
    </location>
</feature>
<dbReference type="GO" id="GO:0016746">
    <property type="term" value="F:acyltransferase activity"/>
    <property type="evidence" value="ECO:0007669"/>
    <property type="project" value="UniProtKB-KW"/>
</dbReference>
<evidence type="ECO:0000313" key="3">
    <source>
        <dbReference type="EMBL" id="GEQ86839.1"/>
    </source>
</evidence>
<feature type="transmembrane region" description="Helical" evidence="1">
    <location>
        <begin position="184"/>
        <end position="202"/>
    </location>
</feature>
<feature type="transmembrane region" description="Helical" evidence="1">
    <location>
        <begin position="160"/>
        <end position="178"/>
    </location>
</feature>
<dbReference type="RefSeq" id="WP_151894752.1">
    <property type="nucleotide sequence ID" value="NZ_BKCF01000004.1"/>
</dbReference>
<proteinExistence type="predicted"/>
<dbReference type="GO" id="GO:0009245">
    <property type="term" value="P:lipid A biosynthetic process"/>
    <property type="evidence" value="ECO:0007669"/>
    <property type="project" value="InterPro"/>
</dbReference>
<keyword evidence="1" id="KW-0812">Transmembrane</keyword>
<sequence length="213" mass="24838">MSSWLIYSIGFIAQLLFSGRLLLQWLLSEKSKKVVTPSVFWKLSLLASFLLFVYGYLRDDFAIMLGQALTYYIYIRNLQLQGEWQKANKIVQIFLLIFPIIIVIYGYNNGEYDVEKLFKNDAIPLWLLVLGIVAQIIFTLRFIYQWLYSEKNKSSELPVGFWRMSVVGAALILTYAILREDPVLFVGHCAGLIIYIRNIFIWKRQLDGANKEK</sequence>
<comment type="caution">
    <text evidence="3">The sequence shown here is derived from an EMBL/GenBank/DDBJ whole genome shotgun (WGS) entry which is preliminary data.</text>
</comment>
<keyword evidence="1" id="KW-1133">Transmembrane helix</keyword>
<accession>A0A5J4G269</accession>
<name>A0A5J4G269_9FLAO</name>
<dbReference type="Proteomes" id="UP000326994">
    <property type="component" value="Unassembled WGS sequence"/>
</dbReference>
<feature type="transmembrane region" description="Helical" evidence="1">
    <location>
        <begin position="6"/>
        <end position="27"/>
    </location>
</feature>
<organism evidence="3 4">
    <name type="scientific">Patiriisocius marinistellae</name>
    <dbReference type="NCBI Taxonomy" id="2494560"/>
    <lineage>
        <taxon>Bacteria</taxon>
        <taxon>Pseudomonadati</taxon>
        <taxon>Bacteroidota</taxon>
        <taxon>Flavobacteriia</taxon>
        <taxon>Flavobacteriales</taxon>
        <taxon>Flavobacteriaceae</taxon>
        <taxon>Patiriisocius</taxon>
    </lineage>
</organism>
<evidence type="ECO:0000256" key="1">
    <source>
        <dbReference type="SAM" id="Phobius"/>
    </source>
</evidence>
<dbReference type="OrthoDB" id="9793186at2"/>
<feature type="domain" description="Lipid A biosynthesis N-terminal" evidence="2">
    <location>
        <begin position="130"/>
        <end position="201"/>
    </location>
</feature>
<dbReference type="SMART" id="SM01259">
    <property type="entry name" value="LAB_N"/>
    <property type="match status" value="2"/>
</dbReference>
<reference evidence="3 4" key="1">
    <citation type="submission" date="2019-08" db="EMBL/GenBank/DDBJ databases">
        <title>Ulvibacter marinistellae sp. nov., isolated from a starfish, Patiria pectinifera.</title>
        <authorList>
            <person name="Kawano K."/>
            <person name="Ushijima N."/>
            <person name="Kihara M."/>
            <person name="Itoh H."/>
        </authorList>
    </citation>
    <scope>NUCLEOTIDE SEQUENCE [LARGE SCALE GENOMIC DNA]</scope>
    <source>
        <strain evidence="3 4">KK4</strain>
    </source>
</reference>
<dbReference type="Gene3D" id="1.20.1280.290">
    <property type="match status" value="1"/>
</dbReference>
<evidence type="ECO:0000313" key="4">
    <source>
        <dbReference type="Proteomes" id="UP000326994"/>
    </source>
</evidence>
<keyword evidence="3" id="KW-0012">Acyltransferase</keyword>
<feature type="transmembrane region" description="Helical" evidence="1">
    <location>
        <begin position="61"/>
        <end position="78"/>
    </location>
</feature>
<feature type="transmembrane region" description="Helical" evidence="1">
    <location>
        <begin position="127"/>
        <end position="148"/>
    </location>
</feature>
<feature type="transmembrane region" description="Helical" evidence="1">
    <location>
        <begin position="39"/>
        <end position="55"/>
    </location>
</feature>
<dbReference type="AlphaFoldDB" id="A0A5J4G269"/>
<dbReference type="InterPro" id="IPR011499">
    <property type="entry name" value="Lipid_A_biosynth_N"/>
</dbReference>
<feature type="transmembrane region" description="Helical" evidence="1">
    <location>
        <begin position="90"/>
        <end position="107"/>
    </location>
</feature>
<protein>
    <submittedName>
        <fullName evidence="3">Lauroyl acyltransferase</fullName>
    </submittedName>
</protein>